<organism evidence="4 8">
    <name type="scientific">Parabacteroides merdae</name>
    <dbReference type="NCBI Taxonomy" id="46503"/>
    <lineage>
        <taxon>Bacteria</taxon>
        <taxon>Pseudomonadati</taxon>
        <taxon>Bacteroidota</taxon>
        <taxon>Bacteroidia</taxon>
        <taxon>Bacteroidales</taxon>
        <taxon>Tannerellaceae</taxon>
        <taxon>Parabacteroides</taxon>
    </lineage>
</organism>
<dbReference type="EMBL" id="QSUP01000016">
    <property type="protein sequence ID" value="RGN50479.1"/>
    <property type="molecule type" value="Genomic_DNA"/>
</dbReference>
<protein>
    <submittedName>
        <fullName evidence="4">DUF3244 domain-containing protein</fullName>
    </submittedName>
</protein>
<reference evidence="6 7" key="1">
    <citation type="submission" date="2018-08" db="EMBL/GenBank/DDBJ databases">
        <title>A genome reference for cultivated species of the human gut microbiota.</title>
        <authorList>
            <person name="Zou Y."/>
            <person name="Xue W."/>
            <person name="Luo G."/>
        </authorList>
    </citation>
    <scope>NUCLEOTIDE SEQUENCE [LARGE SCALE GENOMIC DNA]</scope>
    <source>
        <strain evidence="5 7">AM16-50</strain>
        <strain evidence="4 8">AM50-15</strain>
        <strain evidence="3 6">OM05-11AA</strain>
    </source>
</reference>
<evidence type="ECO:0000256" key="1">
    <source>
        <dbReference type="SAM" id="SignalP"/>
    </source>
</evidence>
<dbReference type="AlphaFoldDB" id="A0A3R6DHR5"/>
<evidence type="ECO:0000313" key="4">
    <source>
        <dbReference type="EMBL" id="RGZ51204.1"/>
    </source>
</evidence>
<dbReference type="Proteomes" id="UP000437446">
    <property type="component" value="Unassembled WGS sequence"/>
</dbReference>
<dbReference type="Gene3D" id="2.60.40.3080">
    <property type="match status" value="1"/>
</dbReference>
<dbReference type="InterPro" id="IPR021638">
    <property type="entry name" value="DUF3244"/>
</dbReference>
<reference evidence="2 9" key="2">
    <citation type="journal article" date="2019" name="Nat. Med.">
        <title>A library of human gut bacterial isolates paired with longitudinal multiomics data enables mechanistic microbiome research.</title>
        <authorList>
            <person name="Poyet M."/>
            <person name="Groussin M."/>
            <person name="Gibbons S.M."/>
            <person name="Avila-Pacheco J."/>
            <person name="Jiang X."/>
            <person name="Kearney S.M."/>
            <person name="Perrotta A.R."/>
            <person name="Berdy B."/>
            <person name="Zhao S."/>
            <person name="Lieberman T.D."/>
            <person name="Swanson P.K."/>
            <person name="Smith M."/>
            <person name="Roesemann S."/>
            <person name="Alexander J.E."/>
            <person name="Rich S.A."/>
            <person name="Livny J."/>
            <person name="Vlamakis H."/>
            <person name="Clish C."/>
            <person name="Bullock K."/>
            <person name="Deik A."/>
            <person name="Scott J."/>
            <person name="Pierce K.A."/>
            <person name="Xavier R.J."/>
            <person name="Alm E.J."/>
        </authorList>
    </citation>
    <scope>NUCLEOTIDE SEQUENCE [LARGE SCALE GENOMIC DNA]</scope>
    <source>
        <strain evidence="2 9">BIOML-A25</strain>
    </source>
</reference>
<evidence type="ECO:0000313" key="8">
    <source>
        <dbReference type="Proteomes" id="UP000285173"/>
    </source>
</evidence>
<dbReference type="Proteomes" id="UP000261088">
    <property type="component" value="Unassembled WGS sequence"/>
</dbReference>
<name>A0A3R6DHR5_9BACT</name>
<dbReference type="Proteomes" id="UP000283732">
    <property type="component" value="Unassembled WGS sequence"/>
</dbReference>
<dbReference type="Proteomes" id="UP000285173">
    <property type="component" value="Unassembled WGS sequence"/>
</dbReference>
<dbReference type="Pfam" id="PF11589">
    <property type="entry name" value="DUF3244"/>
    <property type="match status" value="1"/>
</dbReference>
<sequence>MKHLISTLFFIVCGIFCTQLAFCDTIPIKGEWSEQDFRSVVPAPPTASIEGNVLTVNFVNPLADLTVKVTDNKTGKVVYEECISASAPQSKSVILNAENGDYTLSFTHELGYLTGEFAIR</sequence>
<dbReference type="EMBL" id="QRKC01000004">
    <property type="protein sequence ID" value="RHH77153.1"/>
    <property type="molecule type" value="Genomic_DNA"/>
</dbReference>
<evidence type="ECO:0000313" key="9">
    <source>
        <dbReference type="Proteomes" id="UP000437446"/>
    </source>
</evidence>
<feature type="signal peptide" evidence="1">
    <location>
        <begin position="1"/>
        <end position="21"/>
    </location>
</feature>
<feature type="chain" id="PRO_5043187590" evidence="1">
    <location>
        <begin position="22"/>
        <end position="120"/>
    </location>
</feature>
<evidence type="ECO:0000313" key="7">
    <source>
        <dbReference type="Proteomes" id="UP000283732"/>
    </source>
</evidence>
<evidence type="ECO:0000313" key="5">
    <source>
        <dbReference type="EMBL" id="RHH77153.1"/>
    </source>
</evidence>
<dbReference type="EMBL" id="WNCR01000001">
    <property type="protein sequence ID" value="MTU28444.1"/>
    <property type="molecule type" value="Genomic_DNA"/>
</dbReference>
<evidence type="ECO:0000313" key="3">
    <source>
        <dbReference type="EMBL" id="RGN50479.1"/>
    </source>
</evidence>
<accession>A0A3R6DHR5</accession>
<proteinExistence type="predicted"/>
<gene>
    <name evidence="5" type="ORF">DW191_10385</name>
    <name evidence="4" type="ORF">DW986_01920</name>
    <name evidence="3" type="ORF">DXB61_12765</name>
    <name evidence="2" type="ORF">GMD66_04265</name>
</gene>
<keyword evidence="1" id="KW-0732">Signal</keyword>
<evidence type="ECO:0000313" key="2">
    <source>
        <dbReference type="EMBL" id="MTU28444.1"/>
    </source>
</evidence>
<dbReference type="RefSeq" id="WP_122122346.1">
    <property type="nucleotide sequence ID" value="NZ_DAWDXW010000012.1"/>
</dbReference>
<comment type="caution">
    <text evidence="4">The sequence shown here is derived from an EMBL/GenBank/DDBJ whole genome shotgun (WGS) entry which is preliminary data.</text>
</comment>
<dbReference type="EMBL" id="QSEF01000002">
    <property type="protein sequence ID" value="RGZ51204.1"/>
    <property type="molecule type" value="Genomic_DNA"/>
</dbReference>
<evidence type="ECO:0000313" key="6">
    <source>
        <dbReference type="Proteomes" id="UP000261088"/>
    </source>
</evidence>